<protein>
    <recommendedName>
        <fullName evidence="2">acetate--CoA ligase</fullName>
        <ecNumber evidence="2">6.2.1.1</ecNumber>
    </recommendedName>
</protein>
<evidence type="ECO:0000259" key="8">
    <source>
        <dbReference type="Pfam" id="PF13193"/>
    </source>
</evidence>
<gene>
    <name evidence="10" type="ordered locus">Tmz1t_3467</name>
</gene>
<dbReference type="GO" id="GO:0006085">
    <property type="term" value="P:acetyl-CoA biosynthetic process"/>
    <property type="evidence" value="ECO:0007669"/>
    <property type="project" value="TreeGrafter"/>
</dbReference>
<dbReference type="GO" id="GO:0005524">
    <property type="term" value="F:ATP binding"/>
    <property type="evidence" value="ECO:0007669"/>
    <property type="project" value="UniProtKB-KW"/>
</dbReference>
<dbReference type="InterPro" id="IPR032387">
    <property type="entry name" value="ACAS_N"/>
</dbReference>
<dbReference type="PANTHER" id="PTHR24095:SF14">
    <property type="entry name" value="ACETYL-COENZYME A SYNTHETASE 1"/>
    <property type="match status" value="1"/>
</dbReference>
<dbReference type="HOGENOM" id="CLU_000022_3_6_4"/>
<evidence type="ECO:0000256" key="6">
    <source>
        <dbReference type="ARBA" id="ARBA00022990"/>
    </source>
</evidence>
<dbReference type="PROSITE" id="PS00455">
    <property type="entry name" value="AMP_BINDING"/>
    <property type="match status" value="1"/>
</dbReference>
<dbReference type="Pfam" id="PF16177">
    <property type="entry name" value="ACAS_N"/>
    <property type="match status" value="1"/>
</dbReference>
<reference evidence="10 11" key="2">
    <citation type="journal article" date="2012" name="Stand. Genomic Sci.">
        <title>Complete genome sequence of Thauera aminoaromatica strain MZ1T.</title>
        <authorList>
            <person name="Jiang K."/>
            <person name="Sanseverino J."/>
            <person name="Chauhan A."/>
            <person name="Lucas S."/>
            <person name="Copeland A."/>
            <person name="Lapidus A."/>
            <person name="Del Rio T.G."/>
            <person name="Dalin E."/>
            <person name="Tice H."/>
            <person name="Bruce D."/>
            <person name="Goodwin L."/>
            <person name="Pitluck S."/>
            <person name="Sims D."/>
            <person name="Brettin T."/>
            <person name="Detter J.C."/>
            <person name="Han C."/>
            <person name="Chang Y.J."/>
            <person name="Larimer F."/>
            <person name="Land M."/>
            <person name="Hauser L."/>
            <person name="Kyrpides N.C."/>
            <person name="Mikhailova N."/>
            <person name="Moser S."/>
            <person name="Jegier P."/>
            <person name="Close D."/>
            <person name="Debruyn J.M."/>
            <person name="Wang Y."/>
            <person name="Layton A.C."/>
            <person name="Allen M.S."/>
            <person name="Sayler G.S."/>
        </authorList>
    </citation>
    <scope>NUCLEOTIDE SEQUENCE [LARGE SCALE GENOMIC DNA]</scope>
    <source>
        <strain evidence="10 11">MZ1T</strain>
    </source>
</reference>
<dbReference type="InterPro" id="IPR025110">
    <property type="entry name" value="AMP-bd_C"/>
</dbReference>
<sequence length="670" mass="71865">MSEQLLANGCRWEDTGLARFIRDYGHVDLAGLQACATEEPERFWAEVAEALALRWTRPYRRVLERSAGPAWPRWFVGGELDLYDNLIGRVAREDPERLALSWEGDDGSTRRYRYVELDEEARRLATGLAELGIGRGDRVAIYLPMVPETAVVLLACARLGAIAMPLFSGYGADAVASRLQDAGAKLLVCADAYLRRGRRVDMLAEARLAAARSAAVAQVLLVARDGGVQPASAGGGARGNEIDYRQLVARSAPQAGAAPHAADAPLMILYTSGTTGRPKGVLHTHAGFPLKAAQDMMMAFDVKAGEHIGWITDMGWMMGPWLVFGALLRGAALMLFEGTPDHPRPDRLWQLVERHRLTHLGLSPTLARLLMGEGEAGLPAAGALASLRVFGSTGEPWNEVPWRWLFERVGEGRRPIINYSGGTEIGGGILACFPGLPQKACGFAGPIPGMAADVVDAGGRSLRAGPATERGAGTQVGELVLRAPWPGMAAGFWQDDARYLDTYWSRFAGIWVHGDWARVDADGHWFIEGRSDDTLKIAGKRVGPAEYESALVGHPLVREAVAIGVPDPVKGEAAVCFVTLAAAAGGVGPEAWAERERVLREHVAERLGKALAPVRVHCTAALPRTRNGKILRRLVRAAYLAGPLGDLSALEDPAALDAIRACAEPAGALS</sequence>
<dbReference type="GO" id="GO:0003987">
    <property type="term" value="F:acetate-CoA ligase activity"/>
    <property type="evidence" value="ECO:0007669"/>
    <property type="project" value="UniProtKB-EC"/>
</dbReference>
<dbReference type="Pfam" id="PF13193">
    <property type="entry name" value="AMP-binding_C"/>
    <property type="match status" value="1"/>
</dbReference>
<name>C4KCW3_THASP</name>
<dbReference type="eggNOG" id="COG0365">
    <property type="taxonomic scope" value="Bacteria"/>
</dbReference>
<evidence type="ECO:0000256" key="5">
    <source>
        <dbReference type="ARBA" id="ARBA00022840"/>
    </source>
</evidence>
<evidence type="ECO:0000313" key="11">
    <source>
        <dbReference type="Proteomes" id="UP000002186"/>
    </source>
</evidence>
<dbReference type="STRING" id="85643.Tmz1t_3467"/>
<dbReference type="InterPro" id="IPR045851">
    <property type="entry name" value="AMP-bd_C_sf"/>
</dbReference>
<accession>C4KCW3</accession>
<dbReference type="InterPro" id="IPR042099">
    <property type="entry name" value="ANL_N_sf"/>
</dbReference>
<dbReference type="EC" id="6.2.1.1" evidence="2"/>
<keyword evidence="6" id="KW-0007">Acetylation</keyword>
<dbReference type="InterPro" id="IPR020845">
    <property type="entry name" value="AMP-binding_CS"/>
</dbReference>
<proteinExistence type="inferred from homology"/>
<feature type="domain" description="AMP-binding enzyme C-terminal" evidence="8">
    <location>
        <begin position="546"/>
        <end position="629"/>
    </location>
</feature>
<dbReference type="InterPro" id="IPR000873">
    <property type="entry name" value="AMP-dep_synth/lig_dom"/>
</dbReference>
<evidence type="ECO:0000256" key="2">
    <source>
        <dbReference type="ARBA" id="ARBA00013275"/>
    </source>
</evidence>
<dbReference type="Pfam" id="PF00501">
    <property type="entry name" value="AMP-binding"/>
    <property type="match status" value="1"/>
</dbReference>
<keyword evidence="4" id="KW-0547">Nucleotide-binding</keyword>
<evidence type="ECO:0000256" key="3">
    <source>
        <dbReference type="ARBA" id="ARBA00022598"/>
    </source>
</evidence>
<dbReference type="EMBL" id="CP001281">
    <property type="protein sequence ID" value="ACR02061.1"/>
    <property type="molecule type" value="Genomic_DNA"/>
</dbReference>
<reference evidence="11" key="1">
    <citation type="submission" date="2009-05" db="EMBL/GenBank/DDBJ databases">
        <title>Complete sequence of chromosome of Thauera sp. MZ1T.</title>
        <authorList>
            <consortium name="US DOE Joint Genome Institute"/>
            <person name="Lucas S."/>
            <person name="Copeland A."/>
            <person name="Lapidus A."/>
            <person name="Glavina del Rio T."/>
            <person name="Dalin E."/>
            <person name="Tice H."/>
            <person name="Bruce D."/>
            <person name="Goodwin L."/>
            <person name="Pitluck S."/>
            <person name="Sims D."/>
            <person name="Brettin T."/>
            <person name="Detter J.C."/>
            <person name="Han C."/>
            <person name="Larimer F."/>
            <person name="Land M."/>
            <person name="Hauser L."/>
            <person name="Kyrpides N."/>
            <person name="Mikhailova N."/>
            <person name="Sayler G.S."/>
        </authorList>
    </citation>
    <scope>NUCLEOTIDE SEQUENCE [LARGE SCALE GENOMIC DNA]</scope>
    <source>
        <strain evidence="11">MZ1T</strain>
    </source>
</reference>
<dbReference type="AlphaFoldDB" id="C4KCW3"/>
<dbReference type="OrthoDB" id="9766486at2"/>
<keyword evidence="3 10" id="KW-0436">Ligase</keyword>
<evidence type="ECO:0000313" key="10">
    <source>
        <dbReference type="EMBL" id="ACR02061.1"/>
    </source>
</evidence>
<dbReference type="Gene3D" id="3.40.50.12780">
    <property type="entry name" value="N-terminal domain of ligase-like"/>
    <property type="match status" value="1"/>
</dbReference>
<dbReference type="SUPFAM" id="SSF56801">
    <property type="entry name" value="Acetyl-CoA synthetase-like"/>
    <property type="match status" value="1"/>
</dbReference>
<evidence type="ECO:0000259" key="9">
    <source>
        <dbReference type="Pfam" id="PF16177"/>
    </source>
</evidence>
<organism evidence="10 11">
    <name type="scientific">Thauera aminoaromatica</name>
    <dbReference type="NCBI Taxonomy" id="164330"/>
    <lineage>
        <taxon>Bacteria</taxon>
        <taxon>Pseudomonadati</taxon>
        <taxon>Pseudomonadota</taxon>
        <taxon>Betaproteobacteria</taxon>
        <taxon>Rhodocyclales</taxon>
        <taxon>Zoogloeaceae</taxon>
        <taxon>Thauera</taxon>
    </lineage>
</organism>
<evidence type="ECO:0000256" key="4">
    <source>
        <dbReference type="ARBA" id="ARBA00022741"/>
    </source>
</evidence>
<feature type="domain" description="AMP-dependent synthetase/ligase" evidence="7">
    <location>
        <begin position="89"/>
        <end position="493"/>
    </location>
</feature>
<keyword evidence="11" id="KW-1185">Reference proteome</keyword>
<keyword evidence="5" id="KW-0067">ATP-binding</keyword>
<evidence type="ECO:0000259" key="7">
    <source>
        <dbReference type="Pfam" id="PF00501"/>
    </source>
</evidence>
<feature type="domain" description="Acetyl-coenzyme A synthetase N-terminal" evidence="9">
    <location>
        <begin position="36"/>
        <end position="85"/>
    </location>
</feature>
<dbReference type="RefSeq" id="WP_012585960.1">
    <property type="nucleotide sequence ID" value="NC_011662.2"/>
</dbReference>
<evidence type="ECO:0000256" key="1">
    <source>
        <dbReference type="ARBA" id="ARBA00006432"/>
    </source>
</evidence>
<comment type="similarity">
    <text evidence="1">Belongs to the ATP-dependent AMP-binding enzyme family.</text>
</comment>
<dbReference type="Proteomes" id="UP000002186">
    <property type="component" value="Chromosome"/>
</dbReference>
<dbReference type="Gene3D" id="3.30.300.30">
    <property type="match status" value="1"/>
</dbReference>
<dbReference type="KEGG" id="tmz:Tmz1t_3467"/>
<dbReference type="PANTHER" id="PTHR24095">
    <property type="entry name" value="ACETYL-COENZYME A SYNTHETASE"/>
    <property type="match status" value="1"/>
</dbReference>